<name>A0ABX2BU65_9BURK</name>
<dbReference type="RefSeq" id="WP_172314565.1">
    <property type="nucleotide sequence ID" value="NZ_WOEY01000095.1"/>
</dbReference>
<feature type="signal peptide" evidence="1">
    <location>
        <begin position="1"/>
        <end position="23"/>
    </location>
</feature>
<reference evidence="2 3" key="1">
    <citation type="submission" date="2019-11" db="EMBL/GenBank/DDBJ databases">
        <title>Metabolism of dissolved organic matter in forest soils.</title>
        <authorList>
            <person name="Cyle K.T."/>
            <person name="Wilhelm R.C."/>
            <person name="Martinez C.E."/>
        </authorList>
    </citation>
    <scope>NUCLEOTIDE SEQUENCE [LARGE SCALE GENOMIC DNA]</scope>
    <source>
        <strain evidence="2 3">1N</strain>
    </source>
</reference>
<dbReference type="Proteomes" id="UP000652198">
    <property type="component" value="Unassembled WGS sequence"/>
</dbReference>
<dbReference type="EMBL" id="WOEY01000095">
    <property type="protein sequence ID" value="NPT44432.1"/>
    <property type="molecule type" value="Genomic_DNA"/>
</dbReference>
<keyword evidence="3" id="KW-1185">Reference proteome</keyword>
<evidence type="ECO:0008006" key="4">
    <source>
        <dbReference type="Google" id="ProtNLM"/>
    </source>
</evidence>
<evidence type="ECO:0000313" key="2">
    <source>
        <dbReference type="EMBL" id="NPT44432.1"/>
    </source>
</evidence>
<keyword evidence="1" id="KW-0732">Signal</keyword>
<feature type="chain" id="PRO_5046994012" description="DUF4148 domain-containing protein" evidence="1">
    <location>
        <begin position="24"/>
        <end position="94"/>
    </location>
</feature>
<sequence>MIKHLIFAAVVAASAVIVSPAFASGYGPAPHYNPLAGAPASQRGQSALTVSAEQVEHMASADITAHSYGGVRDMTSQSSAHVVPDVSISPYSHH</sequence>
<protein>
    <recommendedName>
        <fullName evidence="4">DUF4148 domain-containing protein</fullName>
    </recommendedName>
</protein>
<evidence type="ECO:0000256" key="1">
    <source>
        <dbReference type="SAM" id="SignalP"/>
    </source>
</evidence>
<proteinExistence type="predicted"/>
<evidence type="ECO:0000313" key="3">
    <source>
        <dbReference type="Proteomes" id="UP000652198"/>
    </source>
</evidence>
<gene>
    <name evidence="2" type="ORF">GNZ12_24600</name>
</gene>
<accession>A0ABX2BU65</accession>
<organism evidence="2 3">
    <name type="scientific">Paraburkholderia solitsugae</name>
    <dbReference type="NCBI Taxonomy" id="2675748"/>
    <lineage>
        <taxon>Bacteria</taxon>
        <taxon>Pseudomonadati</taxon>
        <taxon>Pseudomonadota</taxon>
        <taxon>Betaproteobacteria</taxon>
        <taxon>Burkholderiales</taxon>
        <taxon>Burkholderiaceae</taxon>
        <taxon>Paraburkholderia</taxon>
    </lineage>
</organism>
<comment type="caution">
    <text evidence="2">The sequence shown here is derived from an EMBL/GenBank/DDBJ whole genome shotgun (WGS) entry which is preliminary data.</text>
</comment>